<feature type="compositionally biased region" description="Basic and acidic residues" evidence="5">
    <location>
        <begin position="390"/>
        <end position="399"/>
    </location>
</feature>
<dbReference type="InterPro" id="IPR007811">
    <property type="entry name" value="RPC4"/>
</dbReference>
<sequence length="641" mass="67759">MPPKGTRPKRGARGGARGGAAAAGRETESTGGTIETTTPQTFDAPATSEFTPAVVPKEEGDVDANPPTPAGNDSTPIDTSSAAATPQDGAEASTRPPVQRLGGLKSAEPSSRSASPSVKRGTTTKAGKKVAPKPMFTGRRSKEERAALEKEQLEREKIRNRDQEREAQFQAKRKERDAAREASRATRGRGGYSGAMSGPFSLGSSKEDRKANARSFSGFGAGSGSRAVRVKNEGDESGPSGSGGYSGGRGGGGGGAGASGSSIKREDGGVVESSEDEEDQEFPRRDIDLIEISDDEDGADTNERPSRSALPIRITRKEHQEKTLALNTEASAETAPKDTAERTGTSGRKAAGDRSGQSSRKGKGKASDVEITGERKPFKGVWQDTDDSDVQVKTEHTSDDEQMPDAEQVGLEADQTEAPQKEEPQSPTTERKAKGRAKSKAEPVLQTDEDRAEWSRFLENRKHIRAELGPEDTPAVDAAGDTAMADGAAAAPKPTVRDNNVYLFQIPPLMPELLEPGVKKETSDVAEASASAPAVKKEAVKIKVEEGFSDPSAKPAQGPRFASGLVGKLRVRQSGRTTLDWGGTSYELSPGNKASFLQEVVSIHVVPEKDRVVPEDAGEAVSFGRVKGKFVVTPDWGEMLG</sequence>
<dbReference type="Pfam" id="PF05132">
    <property type="entry name" value="RNA_pol_Rpc4"/>
    <property type="match status" value="1"/>
</dbReference>
<feature type="compositionally biased region" description="Basic and acidic residues" evidence="5">
    <location>
        <begin position="365"/>
        <end position="377"/>
    </location>
</feature>
<evidence type="ECO:0008006" key="8">
    <source>
        <dbReference type="Google" id="ProtNLM"/>
    </source>
</evidence>
<dbReference type="EMBL" id="JAPEVA010000060">
    <property type="protein sequence ID" value="KAJ4402558.1"/>
    <property type="molecule type" value="Genomic_DNA"/>
</dbReference>
<name>A0A9W9D557_9PLEO</name>
<feature type="compositionally biased region" description="Basic and acidic residues" evidence="5">
    <location>
        <begin position="140"/>
        <end position="184"/>
    </location>
</feature>
<comment type="subcellular location">
    <subcellularLocation>
        <location evidence="1">Nucleus</location>
    </subcellularLocation>
</comment>
<feature type="compositionally biased region" description="Polar residues" evidence="5">
    <location>
        <begin position="71"/>
        <end position="84"/>
    </location>
</feature>
<gene>
    <name evidence="6" type="ORF">N0V91_007096</name>
</gene>
<keyword evidence="7" id="KW-1185">Reference proteome</keyword>
<evidence type="ECO:0000313" key="7">
    <source>
        <dbReference type="Proteomes" id="UP001140510"/>
    </source>
</evidence>
<feature type="compositionally biased region" description="Basic residues" evidence="5">
    <location>
        <begin position="1"/>
        <end position="12"/>
    </location>
</feature>
<dbReference type="OrthoDB" id="5836119at2759"/>
<evidence type="ECO:0000256" key="5">
    <source>
        <dbReference type="SAM" id="MobiDB-lite"/>
    </source>
</evidence>
<dbReference type="PANTHER" id="PTHR13408:SF0">
    <property type="entry name" value="DNA-DIRECTED RNA POLYMERASE III SUBUNIT RPC4"/>
    <property type="match status" value="1"/>
</dbReference>
<reference evidence="6" key="1">
    <citation type="submission" date="2022-10" db="EMBL/GenBank/DDBJ databases">
        <title>Tapping the CABI collections for fungal endophytes: first genome assemblies for Collariella, Neodidymelliopsis, Ascochyta clinopodiicola, Didymella pomorum, Didymosphaeria variabile, Neocosmospora piperis and Neocucurbitaria cava.</title>
        <authorList>
            <person name="Hill R."/>
        </authorList>
    </citation>
    <scope>NUCLEOTIDE SEQUENCE</scope>
    <source>
        <strain evidence="6">IMI 355091</strain>
    </source>
</reference>
<feature type="compositionally biased region" description="Basic and acidic residues" evidence="5">
    <location>
        <begin position="419"/>
        <end position="432"/>
    </location>
</feature>
<protein>
    <recommendedName>
        <fullName evidence="8">RNA polymerase III RPC4-domain-containing protein</fullName>
    </recommendedName>
</protein>
<feature type="compositionally biased region" description="Low complexity" evidence="5">
    <location>
        <begin position="19"/>
        <end position="41"/>
    </location>
</feature>
<feature type="compositionally biased region" description="Low complexity" evidence="5">
    <location>
        <begin position="106"/>
        <end position="117"/>
    </location>
</feature>
<dbReference type="AlphaFoldDB" id="A0A9W9D557"/>
<evidence type="ECO:0000313" key="6">
    <source>
        <dbReference type="EMBL" id="KAJ4402558.1"/>
    </source>
</evidence>
<comment type="caution">
    <text evidence="6">The sequence shown here is derived from an EMBL/GenBank/DDBJ whole genome shotgun (WGS) entry which is preliminary data.</text>
</comment>
<evidence type="ECO:0000256" key="4">
    <source>
        <dbReference type="ARBA" id="ARBA00023242"/>
    </source>
</evidence>
<dbReference type="Proteomes" id="UP001140510">
    <property type="component" value="Unassembled WGS sequence"/>
</dbReference>
<feature type="compositionally biased region" description="Gly residues" evidence="5">
    <location>
        <begin position="240"/>
        <end position="258"/>
    </location>
</feature>
<evidence type="ECO:0000256" key="3">
    <source>
        <dbReference type="ARBA" id="ARBA00023163"/>
    </source>
</evidence>
<keyword evidence="2" id="KW-0240">DNA-directed RNA polymerase</keyword>
<feature type="region of interest" description="Disordered" evidence="5">
    <location>
        <begin position="1"/>
        <end position="452"/>
    </location>
</feature>
<evidence type="ECO:0000256" key="2">
    <source>
        <dbReference type="ARBA" id="ARBA00022478"/>
    </source>
</evidence>
<keyword evidence="3" id="KW-0804">Transcription</keyword>
<keyword evidence="4" id="KW-0539">Nucleus</keyword>
<dbReference type="GO" id="GO:0005666">
    <property type="term" value="C:RNA polymerase III complex"/>
    <property type="evidence" value="ECO:0007669"/>
    <property type="project" value="InterPro"/>
</dbReference>
<dbReference type="GO" id="GO:0003677">
    <property type="term" value="F:DNA binding"/>
    <property type="evidence" value="ECO:0007669"/>
    <property type="project" value="InterPro"/>
</dbReference>
<accession>A0A9W9D557</accession>
<proteinExistence type="predicted"/>
<dbReference type="GO" id="GO:0042797">
    <property type="term" value="P:tRNA transcription by RNA polymerase III"/>
    <property type="evidence" value="ECO:0007669"/>
    <property type="project" value="TreeGrafter"/>
</dbReference>
<organism evidence="6 7">
    <name type="scientific">Didymella pomorum</name>
    <dbReference type="NCBI Taxonomy" id="749634"/>
    <lineage>
        <taxon>Eukaryota</taxon>
        <taxon>Fungi</taxon>
        <taxon>Dikarya</taxon>
        <taxon>Ascomycota</taxon>
        <taxon>Pezizomycotina</taxon>
        <taxon>Dothideomycetes</taxon>
        <taxon>Pleosporomycetidae</taxon>
        <taxon>Pleosporales</taxon>
        <taxon>Pleosporineae</taxon>
        <taxon>Didymellaceae</taxon>
        <taxon>Didymella</taxon>
    </lineage>
</organism>
<evidence type="ECO:0000256" key="1">
    <source>
        <dbReference type="ARBA" id="ARBA00004123"/>
    </source>
</evidence>
<feature type="compositionally biased region" description="Acidic residues" evidence="5">
    <location>
        <begin position="289"/>
        <end position="300"/>
    </location>
</feature>
<dbReference type="PANTHER" id="PTHR13408">
    <property type="entry name" value="DNA-DIRECTED RNA POLYMERASE III"/>
    <property type="match status" value="1"/>
</dbReference>